<dbReference type="AlphaFoldDB" id="A0A0C3F5M9"/>
<reference evidence="2" key="2">
    <citation type="submission" date="2015-01" db="EMBL/GenBank/DDBJ databases">
        <title>Evolutionary Origins and Diversification of the Mycorrhizal Mutualists.</title>
        <authorList>
            <consortium name="DOE Joint Genome Institute"/>
            <consortium name="Mycorrhizal Genomics Consortium"/>
            <person name="Kohler A."/>
            <person name="Kuo A."/>
            <person name="Nagy L.G."/>
            <person name="Floudas D."/>
            <person name="Copeland A."/>
            <person name="Barry K.W."/>
            <person name="Cichocki N."/>
            <person name="Veneault-Fourrey C."/>
            <person name="LaButti K."/>
            <person name="Lindquist E.A."/>
            <person name="Lipzen A."/>
            <person name="Lundell T."/>
            <person name="Morin E."/>
            <person name="Murat C."/>
            <person name="Riley R."/>
            <person name="Ohm R."/>
            <person name="Sun H."/>
            <person name="Tunlid A."/>
            <person name="Henrissat B."/>
            <person name="Grigoriev I.V."/>
            <person name="Hibbett D.S."/>
            <person name="Martin F."/>
        </authorList>
    </citation>
    <scope>NUCLEOTIDE SEQUENCE [LARGE SCALE GENOMIC DNA]</scope>
    <source>
        <strain evidence="2">F 1598</strain>
    </source>
</reference>
<accession>A0A0C3F5M9</accession>
<dbReference type="InParanoid" id="A0A0C3F5M9"/>
<dbReference type="OrthoDB" id="3262196at2759"/>
<dbReference type="Proteomes" id="UP000054166">
    <property type="component" value="Unassembled WGS sequence"/>
</dbReference>
<proteinExistence type="predicted"/>
<dbReference type="HOGENOM" id="CLU_067858_0_0_1"/>
<protein>
    <submittedName>
        <fullName evidence="1">Uncharacterized protein</fullName>
    </submittedName>
</protein>
<evidence type="ECO:0000313" key="1">
    <source>
        <dbReference type="EMBL" id="KIM75329.1"/>
    </source>
</evidence>
<sequence length="257" mass="28786">MRNIPRPWPSSSDLEALVKKASGSFIFALTLMNFVNDRSDFPHRKLPMALTADAGLDPLYTQVLSAAPRGCHFEQVIGTIMVLESPLSVTSLGHLLQIEAADILQALLGVQSILMIPGDDNQHIRLFHTSLRDFLMKQSRSKHYFVDPPTRHLFIVTKCLDLIGVPPKDGLCFSGEAQEYACAYWCHHLEQAVTEGRDNLFNALMSGSLMTCLTNLASQSFEFWFNTLLLGETLESRLDALGLVLLSLKVRFIFLKY</sequence>
<dbReference type="STRING" id="765440.A0A0C3F5M9"/>
<reference evidence="1 2" key="1">
    <citation type="submission" date="2014-04" db="EMBL/GenBank/DDBJ databases">
        <authorList>
            <consortium name="DOE Joint Genome Institute"/>
            <person name="Kuo A."/>
            <person name="Tarkka M."/>
            <person name="Buscot F."/>
            <person name="Kohler A."/>
            <person name="Nagy L.G."/>
            <person name="Floudas D."/>
            <person name="Copeland A."/>
            <person name="Barry K.W."/>
            <person name="Cichocki N."/>
            <person name="Veneault-Fourrey C."/>
            <person name="LaButti K."/>
            <person name="Lindquist E.A."/>
            <person name="Lipzen A."/>
            <person name="Lundell T."/>
            <person name="Morin E."/>
            <person name="Murat C."/>
            <person name="Sun H."/>
            <person name="Tunlid A."/>
            <person name="Henrissat B."/>
            <person name="Grigoriev I.V."/>
            <person name="Hibbett D.S."/>
            <person name="Martin F."/>
            <person name="Nordberg H.P."/>
            <person name="Cantor M.N."/>
            <person name="Hua S.X."/>
        </authorList>
    </citation>
    <scope>NUCLEOTIDE SEQUENCE [LARGE SCALE GENOMIC DNA]</scope>
    <source>
        <strain evidence="1 2">F 1598</strain>
    </source>
</reference>
<name>A0A0C3F5M9_PILCF</name>
<dbReference type="EMBL" id="KN833048">
    <property type="protein sequence ID" value="KIM75329.1"/>
    <property type="molecule type" value="Genomic_DNA"/>
</dbReference>
<organism evidence="1 2">
    <name type="scientific">Piloderma croceum (strain F 1598)</name>
    <dbReference type="NCBI Taxonomy" id="765440"/>
    <lineage>
        <taxon>Eukaryota</taxon>
        <taxon>Fungi</taxon>
        <taxon>Dikarya</taxon>
        <taxon>Basidiomycota</taxon>
        <taxon>Agaricomycotina</taxon>
        <taxon>Agaricomycetes</taxon>
        <taxon>Agaricomycetidae</taxon>
        <taxon>Atheliales</taxon>
        <taxon>Atheliaceae</taxon>
        <taxon>Piloderma</taxon>
    </lineage>
</organism>
<gene>
    <name evidence="1" type="ORF">PILCRDRAFT_79162</name>
</gene>
<keyword evidence="2" id="KW-1185">Reference proteome</keyword>
<evidence type="ECO:0000313" key="2">
    <source>
        <dbReference type="Proteomes" id="UP000054166"/>
    </source>
</evidence>